<dbReference type="PANTHER" id="PTHR47328:SF1">
    <property type="entry name" value="RUTC FAMILY PROTEIN YOAB"/>
    <property type="match status" value="1"/>
</dbReference>
<evidence type="ECO:0000313" key="2">
    <source>
        <dbReference type="Proteomes" id="UP000483078"/>
    </source>
</evidence>
<dbReference type="Proteomes" id="UP000483078">
    <property type="component" value="Unassembled WGS sequence"/>
</dbReference>
<dbReference type="Pfam" id="PF01042">
    <property type="entry name" value="Ribonuc_L-PSP"/>
    <property type="match status" value="1"/>
</dbReference>
<evidence type="ECO:0000313" key="1">
    <source>
        <dbReference type="EMBL" id="MTJ04298.1"/>
    </source>
</evidence>
<dbReference type="InterPro" id="IPR035709">
    <property type="entry name" value="YoaB-like"/>
</dbReference>
<dbReference type="Gene3D" id="3.30.1330.40">
    <property type="entry name" value="RutC-like"/>
    <property type="match status" value="1"/>
</dbReference>
<reference evidence="1 2" key="1">
    <citation type="submission" date="2019-06" db="EMBL/GenBank/DDBJ databases">
        <title>Enrichment of Autotrophic Halophilic Microorganisms from Red Sea Brine Pool Using Microbial Electrosynthesis System.</title>
        <authorList>
            <person name="Alqahtani M.F."/>
            <person name="Bajracharya S."/>
            <person name="Katuri K.P."/>
            <person name="Ali M."/>
            <person name="Saikaly P.E."/>
        </authorList>
    </citation>
    <scope>NUCLEOTIDE SEQUENCE [LARGE SCALE GENOMIC DNA]</scope>
    <source>
        <strain evidence="1">MES6</strain>
    </source>
</reference>
<organism evidence="1 2">
    <name type="scientific">Sediminimonas qiaohouensis</name>
    <dbReference type="NCBI Taxonomy" id="552061"/>
    <lineage>
        <taxon>Bacteria</taxon>
        <taxon>Pseudomonadati</taxon>
        <taxon>Pseudomonadota</taxon>
        <taxon>Alphaproteobacteria</taxon>
        <taxon>Rhodobacterales</taxon>
        <taxon>Roseobacteraceae</taxon>
        <taxon>Sediminimonas</taxon>
    </lineage>
</organism>
<dbReference type="PANTHER" id="PTHR47328">
    <property type="match status" value="1"/>
</dbReference>
<protein>
    <submittedName>
        <fullName evidence="1">RidA family protein</fullName>
    </submittedName>
</protein>
<comment type="caution">
    <text evidence="1">The sequence shown here is derived from an EMBL/GenBank/DDBJ whole genome shotgun (WGS) entry which is preliminary data.</text>
</comment>
<proteinExistence type="predicted"/>
<gene>
    <name evidence="1" type="ORF">FH759_06345</name>
</gene>
<dbReference type="SUPFAM" id="SSF55298">
    <property type="entry name" value="YjgF-like"/>
    <property type="match status" value="1"/>
</dbReference>
<accession>A0A7C9LAM7</accession>
<dbReference type="RefSeq" id="WP_273248903.1">
    <property type="nucleotide sequence ID" value="NZ_VENJ01000006.1"/>
</dbReference>
<dbReference type="CDD" id="cd06150">
    <property type="entry name" value="YjgF_YER057c_UK114_like_2"/>
    <property type="match status" value="1"/>
</dbReference>
<dbReference type="InterPro" id="IPR035959">
    <property type="entry name" value="RutC-like_sf"/>
</dbReference>
<name>A0A7C9LAM7_9RHOB</name>
<dbReference type="EMBL" id="VENJ01000006">
    <property type="protein sequence ID" value="MTJ04298.1"/>
    <property type="molecule type" value="Genomic_DNA"/>
</dbReference>
<dbReference type="InterPro" id="IPR006175">
    <property type="entry name" value="YjgF/YER057c/UK114"/>
</dbReference>
<dbReference type="AlphaFoldDB" id="A0A7C9LAM7"/>
<sequence>MIERHHVGQRMSQLVKHNGTIYLAGQVGHGDTVAEQTRDCLAKVDKLLEEAGSDREHILQAIIWMADMDRDFAEMNTIWDAWAPEGHAPARAAGEAKLATPDYLVEVIVTAAEKA</sequence>